<feature type="region of interest" description="Disordered" evidence="1">
    <location>
        <begin position="67"/>
        <end position="110"/>
    </location>
</feature>
<feature type="compositionally biased region" description="Basic residues" evidence="1">
    <location>
        <begin position="12"/>
        <end position="29"/>
    </location>
</feature>
<name>A0AAW1XVG6_RUBAR</name>
<dbReference type="EMBL" id="JBEDUW010000003">
    <property type="protein sequence ID" value="KAK9940446.1"/>
    <property type="molecule type" value="Genomic_DNA"/>
</dbReference>
<sequence length="123" mass="13327">MKPTVQSSHLHPALHRRLPKPVHQQRRARVVNPTARTRASAPPRFSAQCSAASCPVDDATLTGVLQPGLHPPLTRKAQPRRPLLCQKPSPTGVKGARLSEVHASSNNCPPEAALERSKYTLLA</sequence>
<feature type="region of interest" description="Disordered" evidence="1">
    <location>
        <begin position="1"/>
        <end position="44"/>
    </location>
</feature>
<accession>A0AAW1XVG6</accession>
<evidence type="ECO:0000313" key="2">
    <source>
        <dbReference type="EMBL" id="KAK9940446.1"/>
    </source>
</evidence>
<organism evidence="2 3">
    <name type="scientific">Rubus argutus</name>
    <name type="common">Southern blackberry</name>
    <dbReference type="NCBI Taxonomy" id="59490"/>
    <lineage>
        <taxon>Eukaryota</taxon>
        <taxon>Viridiplantae</taxon>
        <taxon>Streptophyta</taxon>
        <taxon>Embryophyta</taxon>
        <taxon>Tracheophyta</taxon>
        <taxon>Spermatophyta</taxon>
        <taxon>Magnoliopsida</taxon>
        <taxon>eudicotyledons</taxon>
        <taxon>Gunneridae</taxon>
        <taxon>Pentapetalae</taxon>
        <taxon>rosids</taxon>
        <taxon>fabids</taxon>
        <taxon>Rosales</taxon>
        <taxon>Rosaceae</taxon>
        <taxon>Rosoideae</taxon>
        <taxon>Rosoideae incertae sedis</taxon>
        <taxon>Rubus</taxon>
    </lineage>
</organism>
<dbReference type="Proteomes" id="UP001457282">
    <property type="component" value="Unassembled WGS sequence"/>
</dbReference>
<evidence type="ECO:0000313" key="3">
    <source>
        <dbReference type="Proteomes" id="UP001457282"/>
    </source>
</evidence>
<proteinExistence type="predicted"/>
<evidence type="ECO:0000256" key="1">
    <source>
        <dbReference type="SAM" id="MobiDB-lite"/>
    </source>
</evidence>
<reference evidence="2 3" key="1">
    <citation type="journal article" date="2023" name="G3 (Bethesda)">
        <title>A chromosome-length genome assembly and annotation of blackberry (Rubus argutus, cv. 'Hillquist').</title>
        <authorList>
            <person name="Bruna T."/>
            <person name="Aryal R."/>
            <person name="Dudchenko O."/>
            <person name="Sargent D.J."/>
            <person name="Mead D."/>
            <person name="Buti M."/>
            <person name="Cavallini A."/>
            <person name="Hytonen T."/>
            <person name="Andres J."/>
            <person name="Pham M."/>
            <person name="Weisz D."/>
            <person name="Mascagni F."/>
            <person name="Usai G."/>
            <person name="Natali L."/>
            <person name="Bassil N."/>
            <person name="Fernandez G.E."/>
            <person name="Lomsadze A."/>
            <person name="Armour M."/>
            <person name="Olukolu B."/>
            <person name="Poorten T."/>
            <person name="Britton C."/>
            <person name="Davik J."/>
            <person name="Ashrafi H."/>
            <person name="Aiden E.L."/>
            <person name="Borodovsky M."/>
            <person name="Worthington M."/>
        </authorList>
    </citation>
    <scope>NUCLEOTIDE SEQUENCE [LARGE SCALE GENOMIC DNA]</scope>
    <source>
        <strain evidence="2">PI 553951</strain>
    </source>
</reference>
<dbReference type="AlphaFoldDB" id="A0AAW1XVG6"/>
<gene>
    <name evidence="2" type="ORF">M0R45_017108</name>
</gene>
<keyword evidence="3" id="KW-1185">Reference proteome</keyword>
<comment type="caution">
    <text evidence="2">The sequence shown here is derived from an EMBL/GenBank/DDBJ whole genome shotgun (WGS) entry which is preliminary data.</text>
</comment>
<protein>
    <submittedName>
        <fullName evidence="2">Uncharacterized protein</fullName>
    </submittedName>
</protein>